<name>A0A941IYS8_9BACT</name>
<feature type="chain" id="PRO_5037209109" description="Outer membrane protein beta-barrel domain-containing protein" evidence="1">
    <location>
        <begin position="20"/>
        <end position="229"/>
    </location>
</feature>
<dbReference type="InterPro" id="IPR046111">
    <property type="entry name" value="DUF6048"/>
</dbReference>
<keyword evidence="3" id="KW-1185">Reference proteome</keyword>
<comment type="caution">
    <text evidence="2">The sequence shown here is derived from an EMBL/GenBank/DDBJ whole genome shotgun (WGS) entry which is preliminary data.</text>
</comment>
<evidence type="ECO:0000256" key="1">
    <source>
        <dbReference type="SAM" id="SignalP"/>
    </source>
</evidence>
<gene>
    <name evidence="2" type="ORF">KDU71_21700</name>
</gene>
<dbReference type="EMBL" id="JAGTAR010000053">
    <property type="protein sequence ID" value="MBR8538201.1"/>
    <property type="molecule type" value="Genomic_DNA"/>
</dbReference>
<dbReference type="Pfam" id="PF19515">
    <property type="entry name" value="DUF6048"/>
    <property type="match status" value="1"/>
</dbReference>
<feature type="signal peptide" evidence="1">
    <location>
        <begin position="1"/>
        <end position="19"/>
    </location>
</feature>
<proteinExistence type="predicted"/>
<evidence type="ECO:0000313" key="2">
    <source>
        <dbReference type="EMBL" id="MBR8538201.1"/>
    </source>
</evidence>
<sequence length="229" mass="25902">MLKYLLSLSVLLLSTGMLAQKTDIKLDGDEEKKVNKGNPGLAVGIDLAPFITHLFANERFGVEVNARYTINGKWQLAAEVGYENVDLDNKQMKYTSDGSFIRAGIDYNLFRVEEIGNNDNILLGLRYGAAVQEHSCPRYTISEDYWGDVSQSIGASTVGSHWAEFVFGLRSEVLKNFYMGWSVRFRTIINVGVNNELEPYSIPGFGRRDRSTNMGFTYSLEYHIPFRKK</sequence>
<reference evidence="2" key="2">
    <citation type="submission" date="2021-04" db="EMBL/GenBank/DDBJ databases">
        <authorList>
            <person name="Zhang T."/>
            <person name="Zhang Y."/>
            <person name="Lu D."/>
            <person name="Zuo D."/>
            <person name="Du Z."/>
        </authorList>
    </citation>
    <scope>NUCLEOTIDE SEQUENCE</scope>
    <source>
        <strain evidence="2">JR1</strain>
    </source>
</reference>
<protein>
    <recommendedName>
        <fullName evidence="4">Outer membrane protein beta-barrel domain-containing protein</fullName>
    </recommendedName>
</protein>
<dbReference type="RefSeq" id="WP_212193225.1">
    <property type="nucleotide sequence ID" value="NZ_JAGTAR010000053.1"/>
</dbReference>
<evidence type="ECO:0000313" key="3">
    <source>
        <dbReference type="Proteomes" id="UP000679220"/>
    </source>
</evidence>
<keyword evidence="1" id="KW-0732">Signal</keyword>
<reference evidence="2" key="1">
    <citation type="journal article" date="2018" name="Int. J. Syst. Evol. Microbiol.">
        <title>Carboxylicivirga sediminis sp. nov., isolated from coastal sediment.</title>
        <authorList>
            <person name="Wang F.Q."/>
            <person name="Ren L.H."/>
            <person name="Zou R.J."/>
            <person name="Sun Y.Z."/>
            <person name="Liu X.J."/>
            <person name="Jiang F."/>
            <person name="Liu L.J."/>
        </authorList>
    </citation>
    <scope>NUCLEOTIDE SEQUENCE</scope>
    <source>
        <strain evidence="2">JR1</strain>
    </source>
</reference>
<evidence type="ECO:0008006" key="4">
    <source>
        <dbReference type="Google" id="ProtNLM"/>
    </source>
</evidence>
<dbReference type="Proteomes" id="UP000679220">
    <property type="component" value="Unassembled WGS sequence"/>
</dbReference>
<dbReference type="SUPFAM" id="SSF56935">
    <property type="entry name" value="Porins"/>
    <property type="match status" value="1"/>
</dbReference>
<accession>A0A941IYS8</accession>
<organism evidence="2 3">
    <name type="scientific">Carboxylicivirga sediminis</name>
    <dbReference type="NCBI Taxonomy" id="2006564"/>
    <lineage>
        <taxon>Bacteria</taxon>
        <taxon>Pseudomonadati</taxon>
        <taxon>Bacteroidota</taxon>
        <taxon>Bacteroidia</taxon>
        <taxon>Marinilabiliales</taxon>
        <taxon>Marinilabiliaceae</taxon>
        <taxon>Carboxylicivirga</taxon>
    </lineage>
</organism>
<dbReference type="AlphaFoldDB" id="A0A941IYS8"/>